<feature type="region of interest" description="Disordered" evidence="1">
    <location>
        <begin position="67"/>
        <end position="105"/>
    </location>
</feature>
<reference evidence="2" key="1">
    <citation type="submission" date="2021-01" db="EMBL/GenBank/DDBJ databases">
        <authorList>
            <person name="Corre E."/>
            <person name="Pelletier E."/>
            <person name="Niang G."/>
            <person name="Scheremetjew M."/>
            <person name="Finn R."/>
            <person name="Kale V."/>
            <person name="Holt S."/>
            <person name="Cochrane G."/>
            <person name="Meng A."/>
            <person name="Brown T."/>
            <person name="Cohen L."/>
        </authorList>
    </citation>
    <scope>NUCLEOTIDE SEQUENCE</scope>
    <source>
        <strain evidence="2">CCMP219</strain>
    </source>
</reference>
<dbReference type="AlphaFoldDB" id="A0A7R9V2T2"/>
<dbReference type="EMBL" id="HBEC01005175">
    <property type="protein sequence ID" value="CAD8282309.1"/>
    <property type="molecule type" value="Transcribed_RNA"/>
</dbReference>
<accession>A0A7R9V2T2</accession>
<evidence type="ECO:0000313" key="2">
    <source>
        <dbReference type="EMBL" id="CAD8282309.1"/>
    </source>
</evidence>
<sequence length="105" mass="12142">MRECECECECACGRECERECACVCVSVQVHEKFMYNWLAGWLAGWMDVWMDGCVCASRTSRGTWVSQHSQMLRPNKSDGPPAMRRDDVGRRWSWRDPSSERAQSV</sequence>
<evidence type="ECO:0000256" key="1">
    <source>
        <dbReference type="SAM" id="MobiDB-lite"/>
    </source>
</evidence>
<protein>
    <submittedName>
        <fullName evidence="2">Uncharacterized protein</fullName>
    </submittedName>
</protein>
<feature type="compositionally biased region" description="Basic and acidic residues" evidence="1">
    <location>
        <begin position="83"/>
        <end position="99"/>
    </location>
</feature>
<organism evidence="2">
    <name type="scientific">Chlamydomonas euryale</name>
    <dbReference type="NCBI Taxonomy" id="1486919"/>
    <lineage>
        <taxon>Eukaryota</taxon>
        <taxon>Viridiplantae</taxon>
        <taxon>Chlorophyta</taxon>
        <taxon>core chlorophytes</taxon>
        <taxon>Chlorophyceae</taxon>
        <taxon>CS clade</taxon>
        <taxon>Chlamydomonadales</taxon>
        <taxon>Chlamydomonadaceae</taxon>
        <taxon>Chlamydomonas</taxon>
    </lineage>
</organism>
<proteinExistence type="predicted"/>
<gene>
    <name evidence="2" type="ORF">CEUR00632_LOCUS2344</name>
</gene>
<name>A0A7R9V2T2_9CHLO</name>